<dbReference type="GO" id="GO:0006355">
    <property type="term" value="P:regulation of DNA-templated transcription"/>
    <property type="evidence" value="ECO:0007669"/>
    <property type="project" value="InterPro"/>
</dbReference>
<feature type="compositionally biased region" description="Polar residues" evidence="4">
    <location>
        <begin position="1326"/>
        <end position="1336"/>
    </location>
</feature>
<evidence type="ECO:0000256" key="4">
    <source>
        <dbReference type="SAM" id="MobiDB-lite"/>
    </source>
</evidence>
<evidence type="ECO:0000256" key="3">
    <source>
        <dbReference type="ARBA" id="ARBA00023242"/>
    </source>
</evidence>
<dbReference type="PANTHER" id="PTHR13213">
    <property type="entry name" value="MYB-BINDING PROTEIN 1A FAMILY MEMBER"/>
    <property type="match status" value="1"/>
</dbReference>
<feature type="region of interest" description="Disordered" evidence="4">
    <location>
        <begin position="1"/>
        <end position="29"/>
    </location>
</feature>
<protein>
    <submittedName>
        <fullName evidence="5">Myb-binding protein 1A isoform 2</fullName>
    </submittedName>
</protein>
<feature type="compositionally biased region" description="Basic residues" evidence="4">
    <location>
        <begin position="1493"/>
        <end position="1505"/>
    </location>
</feature>
<dbReference type="GO" id="GO:0005730">
    <property type="term" value="C:nucleolus"/>
    <property type="evidence" value="ECO:0007669"/>
    <property type="project" value="InterPro"/>
</dbReference>
<keyword evidence="3" id="KW-0539">Nucleus</keyword>
<feature type="compositionally biased region" description="Basic residues" evidence="4">
    <location>
        <begin position="1223"/>
        <end position="1233"/>
    </location>
</feature>
<dbReference type="SUPFAM" id="SSF48371">
    <property type="entry name" value="ARM repeat"/>
    <property type="match status" value="1"/>
</dbReference>
<dbReference type="EMBL" id="DQIR01169004">
    <property type="protein sequence ID" value="HDB24481.1"/>
    <property type="molecule type" value="Transcribed_RNA"/>
</dbReference>
<evidence type="ECO:0000256" key="2">
    <source>
        <dbReference type="ARBA" id="ARBA00006809"/>
    </source>
</evidence>
<reference evidence="5" key="1">
    <citation type="journal article" date="2019" name="PeerJ">
        <title>Genes of the pig, Sus scrofa, reconstructed with EvidentialGene.</title>
        <authorList>
            <person name="Gilbert D.G."/>
        </authorList>
    </citation>
    <scope>NUCLEOTIDE SEQUENCE</scope>
</reference>
<dbReference type="InterPro" id="IPR016024">
    <property type="entry name" value="ARM-type_fold"/>
</dbReference>
<feature type="region of interest" description="Disordered" evidence="4">
    <location>
        <begin position="1161"/>
        <end position="1505"/>
    </location>
</feature>
<dbReference type="GO" id="GO:0003677">
    <property type="term" value="F:DNA binding"/>
    <property type="evidence" value="ECO:0007669"/>
    <property type="project" value="InterPro"/>
</dbReference>
<dbReference type="PANTHER" id="PTHR13213:SF2">
    <property type="entry name" value="MYB-BINDING PROTEIN 1A"/>
    <property type="match status" value="1"/>
</dbReference>
<feature type="compositionally biased region" description="Basic residues" evidence="4">
    <location>
        <begin position="1181"/>
        <end position="1199"/>
    </location>
</feature>
<feature type="compositionally biased region" description="Polar residues" evidence="4">
    <location>
        <begin position="1393"/>
        <end position="1406"/>
    </location>
</feature>
<dbReference type="Pfam" id="PF04931">
    <property type="entry name" value="DNA_pol_phi"/>
    <property type="match status" value="1"/>
</dbReference>
<comment type="similarity">
    <text evidence="2">Belongs to the MYBBP1A family.</text>
</comment>
<comment type="subcellular location">
    <subcellularLocation>
        <location evidence="1">Nucleus</location>
    </subcellularLocation>
</comment>
<feature type="compositionally biased region" description="Basic and acidic residues" evidence="4">
    <location>
        <begin position="1162"/>
        <end position="1172"/>
    </location>
</feature>
<organism evidence="5">
    <name type="scientific">Sus scrofa</name>
    <name type="common">Pig</name>
    <dbReference type="NCBI Taxonomy" id="9823"/>
    <lineage>
        <taxon>Eukaryota</taxon>
        <taxon>Metazoa</taxon>
        <taxon>Chordata</taxon>
        <taxon>Craniata</taxon>
        <taxon>Vertebrata</taxon>
        <taxon>Euteleostomi</taxon>
        <taxon>Mammalia</taxon>
        <taxon>Eutheria</taxon>
        <taxon>Laurasiatheria</taxon>
        <taxon>Artiodactyla</taxon>
        <taxon>Suina</taxon>
        <taxon>Suidae</taxon>
        <taxon>Sus</taxon>
    </lineage>
</organism>
<proteinExistence type="inferred from homology"/>
<dbReference type="PRINTS" id="PR01217">
    <property type="entry name" value="PRICHEXTENSN"/>
</dbReference>
<feature type="compositionally biased region" description="Acidic residues" evidence="4">
    <location>
        <begin position="743"/>
        <end position="757"/>
    </location>
</feature>
<evidence type="ECO:0000313" key="5">
    <source>
        <dbReference type="EMBL" id="HDB24481.1"/>
    </source>
</evidence>
<feature type="region of interest" description="Disordered" evidence="4">
    <location>
        <begin position="703"/>
        <end position="759"/>
    </location>
</feature>
<sequence>MAETESMDVAEPVSPVEVPKTGAGPADRHGLLKHSREFLDFFWDIAKPQQETRLEATEKLLEYLRARPKGSSEMKYALKRLITGLGVGRETARPCYSLALAQLLQSFEDIPLCSILQQIQEKYNLQKVKKGMMRPALFANLFGVLALFQSGRLVKDSEVLMKSVKLLQVLAQHYNHLQEQPQKALVDILSEVPEAVLQEVLPKVLKTELSSVLGSPEHLELFLLAQQKVPKKLEKLMGPVNLFSDENIPRLVTVLKMAATSVKKERKLPAVALDLLRLALQEDKFPWFWKEVVEQGLLKKQFWPASYLCFRLLGAALPLLSKEQLQLVMRGDLIRHYGEHMVTAKLPNHYKFAPEMNQYVEAFLEGCRDDAERQLAMVVAFTSVTNQGLPVMPTFWRVVKLLSPPALQGYVAWLRDMFLQPDLDALVDFSTNNQKKTQDASLHGPERAVFRLRKWIILRLVSIVDCVHAEKEEALTEEVARFCFFHSFFETKKPTSQIPETEQHFSPALESRTREVVSGAFFSLLQTLSTQFRQAPEQAQDRQPWTYRLVQFADMLLSHSRNVVPLTPFTTQQRQAWDRMLKTLKELETHSSEAKAKATAFQHLLLLVGIHLFKSPAESCDLLGDIQTCIKKSLGEKTRRTRSKATNPQELPWVEVLVEILLSLLAQPSHLMRQVARSVFSHICSHLTPRALQLILDVLNPEESQDEDDNVVVTDDSKEEPLGEAEDKSSDDEDNKGDKNSESEEESDGEESDEAERDGDVDQGFREQLMAVLQAGKALGGGDGEDDDDEELGDEAMMALDENLASLFAEQKLRIQARREEKNKLQKEKALRRDFQIRVLDLIEVLVTKQPENPLVLELLEPLLHIIRRSMRTSSAKQEQDLLHKTARIFTHHLCRSRHYCRDVGDRVETVYAQLERLVRQAGQQADSSVALYHFNASLYLLRVLKGSTVDKSAQKEEKTTAADASAQGREAATCLDLSRVTPIYSAVLSSFLTKRNSPLTVPMFLSLFCRHPMLCKNLLPLVVEHIASHSRPRHQAQACLLLQKSLHTRELRLCFKAPEWEQLMGQILAKVTENLRTLGEAETKSEHQKELSSLELLNTLFKNIRQEKLTTDLSAVLGVLQSQQPRLQQKLQQEEHSTGTGSSRLHDLYWQAMKLLGVQRPKSEKDAKEVPEATQNPVSMKRKKKGFLPETKKRKKRKSEGAVQGEGAAPAATGGDQPPSTGKKRRNKRKAKVPAPSQVNGMPAAKSPAPDSPAQPPKPKKRKRKQSQVNGTPATKSPAPDSPAQTPKPQKQNEKQSQVNATPAIESPAPDLSAQTPKPQKKNPKLSQVNGTPATRSPAPDPPTQTPKLQKKNQKLSQANAMPATKSPAPGPPAASPTASAQTPKLQKKNQKLSQVTVTPATKSPVSDLPTISPGPPAQTPKLQKKNQKLSQMKGATPESLDSPEEPAAKKRPKKNLPQKGILGKSPQSALPRKKARLSLASRSPSLLQSGARKKVQPRKVKKL</sequence>
<feature type="compositionally biased region" description="Polar residues" evidence="4">
    <location>
        <begin position="1284"/>
        <end position="1302"/>
    </location>
</feature>
<accession>A0A480QP95</accession>
<name>A0A480QP95_PIG</name>
<dbReference type="EMBL" id="DQIR01297961">
    <property type="protein sequence ID" value="HDC53439.1"/>
    <property type="molecule type" value="Transcribed_RNA"/>
</dbReference>
<dbReference type="InterPro" id="IPR007015">
    <property type="entry name" value="DNA_pol_V/MYBBP1A"/>
</dbReference>
<feature type="compositionally biased region" description="Basic and acidic residues" evidence="4">
    <location>
        <begin position="715"/>
        <end position="728"/>
    </location>
</feature>
<feature type="compositionally biased region" description="Low complexity" evidence="4">
    <location>
        <begin position="1479"/>
        <end position="1489"/>
    </location>
</feature>
<evidence type="ECO:0000256" key="1">
    <source>
        <dbReference type="ARBA" id="ARBA00004123"/>
    </source>
</evidence>